<dbReference type="EMBL" id="JBBUKT010000001">
    <property type="protein sequence ID" value="MEK7948887.1"/>
    <property type="molecule type" value="Genomic_DNA"/>
</dbReference>
<evidence type="ECO:0000313" key="1">
    <source>
        <dbReference type="EMBL" id="MEK7948887.1"/>
    </source>
</evidence>
<organism evidence="1 2">
    <name type="scientific">Luteolibacter soli</name>
    <dbReference type="NCBI Taxonomy" id="3135280"/>
    <lineage>
        <taxon>Bacteria</taxon>
        <taxon>Pseudomonadati</taxon>
        <taxon>Verrucomicrobiota</taxon>
        <taxon>Verrucomicrobiia</taxon>
        <taxon>Verrucomicrobiales</taxon>
        <taxon>Verrucomicrobiaceae</taxon>
        <taxon>Luteolibacter</taxon>
    </lineage>
</organism>
<reference evidence="1 2" key="1">
    <citation type="submission" date="2024-04" db="EMBL/GenBank/DDBJ databases">
        <title>Luteolibacter sp. isolated from soil.</title>
        <authorList>
            <person name="An J."/>
        </authorList>
    </citation>
    <scope>NUCLEOTIDE SEQUENCE [LARGE SCALE GENOMIC DNA]</scope>
    <source>
        <strain evidence="1 2">Y139</strain>
    </source>
</reference>
<keyword evidence="2" id="KW-1185">Reference proteome</keyword>
<protein>
    <submittedName>
        <fullName evidence="1">Uncharacterized protein</fullName>
    </submittedName>
</protein>
<proteinExistence type="predicted"/>
<dbReference type="Proteomes" id="UP001371305">
    <property type="component" value="Unassembled WGS sequence"/>
</dbReference>
<evidence type="ECO:0000313" key="2">
    <source>
        <dbReference type="Proteomes" id="UP001371305"/>
    </source>
</evidence>
<gene>
    <name evidence="1" type="ORF">WKV53_00185</name>
</gene>
<dbReference type="RefSeq" id="WP_341402222.1">
    <property type="nucleotide sequence ID" value="NZ_JBBUKT010000001.1"/>
</dbReference>
<name>A0ABU9AP39_9BACT</name>
<accession>A0ABU9AP39</accession>
<comment type="caution">
    <text evidence="1">The sequence shown here is derived from an EMBL/GenBank/DDBJ whole genome shotgun (WGS) entry which is preliminary data.</text>
</comment>
<sequence>MNRRTKLLAVCLVISLVFAGWTWTRPYEWSHDAKARYHIAYASLDKDRSYYWVGVHLERDGREEHDFHKPVALVLADGRELEPAEFSNTEEDFQSIDYRFWVEEKDMTGPLRMKLNDGTLTIRKKSGPPPVIDSIRYFNTANW</sequence>